<dbReference type="EMBL" id="GL945445">
    <property type="protein sequence ID" value="EGO19090.1"/>
    <property type="molecule type" value="Genomic_DNA"/>
</dbReference>
<organism>
    <name type="scientific">Serpula lacrymans var. lacrymans (strain S7.9)</name>
    <name type="common">Dry rot fungus</name>
    <dbReference type="NCBI Taxonomy" id="578457"/>
    <lineage>
        <taxon>Eukaryota</taxon>
        <taxon>Fungi</taxon>
        <taxon>Dikarya</taxon>
        <taxon>Basidiomycota</taxon>
        <taxon>Agaricomycotina</taxon>
        <taxon>Agaricomycetes</taxon>
        <taxon>Agaricomycetidae</taxon>
        <taxon>Boletales</taxon>
        <taxon>Coniophorineae</taxon>
        <taxon>Serpulaceae</taxon>
        <taxon>Serpula</taxon>
    </lineage>
</organism>
<dbReference type="SUPFAM" id="SSF50475">
    <property type="entry name" value="FMN-binding split barrel"/>
    <property type="match status" value="1"/>
</dbReference>
<gene>
    <name evidence="2" type="ORF">SERLADRAFT_480284</name>
</gene>
<proteinExistence type="predicted"/>
<reference evidence="2" key="1">
    <citation type="submission" date="2011-04" db="EMBL/GenBank/DDBJ databases">
        <title>Evolution of plant cell wall degrading machinery underlies the functional diversity of forest fungi.</title>
        <authorList>
            <consortium name="US DOE Joint Genome Institute (JGI-PGF)"/>
            <person name="Eastwood D.C."/>
            <person name="Floudas D."/>
            <person name="Binder M."/>
            <person name="Majcherczyk A."/>
            <person name="Schneider P."/>
            <person name="Aerts A."/>
            <person name="Asiegbu F.O."/>
            <person name="Baker S.E."/>
            <person name="Barry K."/>
            <person name="Bendiksby M."/>
            <person name="Blumentritt M."/>
            <person name="Coutinho P.M."/>
            <person name="Cullen D."/>
            <person name="Cullen D."/>
            <person name="Gathman A."/>
            <person name="Goodell B."/>
            <person name="Henrissat B."/>
            <person name="Ihrmark K."/>
            <person name="Kauserud H."/>
            <person name="Kohler A."/>
            <person name="LaButti K."/>
            <person name="Lapidus A."/>
            <person name="Lavin J.L."/>
            <person name="Lee Y.-H."/>
            <person name="Lindquist E."/>
            <person name="Lilly W."/>
            <person name="Lucas S."/>
            <person name="Morin E."/>
            <person name="Murat C."/>
            <person name="Oguiza J.A."/>
            <person name="Park J."/>
            <person name="Pisabarro A.G."/>
            <person name="Riley R."/>
            <person name="Rosling A."/>
            <person name="Salamov A."/>
            <person name="Schmidt O."/>
            <person name="Schmutz J."/>
            <person name="Skrede I."/>
            <person name="Stenlid J."/>
            <person name="Wiebenga A."/>
            <person name="Xie X."/>
            <person name="Kues U."/>
            <person name="Hibbett D.S."/>
            <person name="Hoffmeister D."/>
            <person name="Hogberg N."/>
            <person name="Martin F."/>
            <person name="Grigoriev I.V."/>
            <person name="Watkinson S.C."/>
        </authorList>
    </citation>
    <scope>NUCLEOTIDE SEQUENCE</scope>
    <source>
        <strain evidence="2">S7.9</strain>
    </source>
</reference>
<dbReference type="GeneID" id="18821500"/>
<dbReference type="RefSeq" id="XP_007324314.1">
    <property type="nucleotide sequence ID" value="XM_007324252.1"/>
</dbReference>
<dbReference type="Gene3D" id="2.30.110.10">
    <property type="entry name" value="Electron Transport, Fmn-binding Protein, Chain A"/>
    <property type="match status" value="1"/>
</dbReference>
<dbReference type="PANTHER" id="PTHR28243:SF1">
    <property type="entry name" value="PYRIDOXAMINE 5'-PHOSPHATE OXIDASE ALR4036 FAMILY FMN-BINDING DOMAIN-CONTAINING PROTEIN"/>
    <property type="match status" value="1"/>
</dbReference>
<feature type="domain" description="Pyridoxamine 5'-phosphate oxidase Alr4036 family FMN-binding" evidence="1">
    <location>
        <begin position="6"/>
        <end position="99"/>
    </location>
</feature>
<dbReference type="Pfam" id="PF12766">
    <property type="entry name" value="Pyridox_oxase_2"/>
    <property type="match status" value="1"/>
</dbReference>
<dbReference type="GO" id="GO:0010181">
    <property type="term" value="F:FMN binding"/>
    <property type="evidence" value="ECO:0007669"/>
    <property type="project" value="InterPro"/>
</dbReference>
<dbReference type="AlphaFoldDB" id="F8PCZ1"/>
<evidence type="ECO:0000313" key="2">
    <source>
        <dbReference type="EMBL" id="EGO19090.1"/>
    </source>
</evidence>
<protein>
    <recommendedName>
        <fullName evidence="1">Pyridoxamine 5'-phosphate oxidase Alr4036 family FMN-binding domain-containing protein</fullName>
    </recommendedName>
</protein>
<dbReference type="InterPro" id="IPR012349">
    <property type="entry name" value="Split_barrel_FMN-bd"/>
</dbReference>
<evidence type="ECO:0000259" key="1">
    <source>
        <dbReference type="Pfam" id="PF12766"/>
    </source>
</evidence>
<name>F8PCZ1_SERL9</name>
<dbReference type="InterPro" id="IPR024624">
    <property type="entry name" value="Pyridox_Oxase_Alr4036_FMN-bd"/>
</dbReference>
<dbReference type="OrthoDB" id="434253at2759"/>
<dbReference type="HOGENOM" id="CLU_058669_1_1_1"/>
<accession>F8PCZ1</accession>
<dbReference type="KEGG" id="sla:SERLADRAFT_480284"/>
<dbReference type="Proteomes" id="UP000008064">
    <property type="component" value="Unassembled WGS sequence"/>
</dbReference>
<sequence>MSSAAPRWKTALTKGLEKSKMAVFQLATVDPNGSPHVRSCINREFIAPQNFPSLPLLVSTTDTRTPKVTQILSQTRVETVFWVEGTMEQYRISGFASVIPAPSHALYHHFESSRGPAFAALKDEGFDWEAKRREVFDYLGGHMRATWCRPIPGSEPESGHVDAKAWPESVCKLGEARTDQEKEHVDTAIERFALLVIDPEEVDYVELGVIPNQRTTFRRTEDGWVEKAVVP</sequence>
<dbReference type="PANTHER" id="PTHR28243">
    <property type="entry name" value="AGL049CP"/>
    <property type="match status" value="1"/>
</dbReference>